<evidence type="ECO:0000313" key="10">
    <source>
        <dbReference type="Proteomes" id="UP001230629"/>
    </source>
</evidence>
<keyword evidence="2" id="KW-0548">Nucleotidyltransferase</keyword>
<dbReference type="PROSITE" id="PS51459">
    <property type="entry name" value="FIDO"/>
    <property type="match status" value="1"/>
</dbReference>
<dbReference type="PANTHER" id="PTHR39560">
    <property type="entry name" value="PROTEIN ADENYLYLTRANSFERASE FIC-RELATED"/>
    <property type="match status" value="1"/>
</dbReference>
<keyword evidence="3" id="KW-0547">Nucleotide-binding</keyword>
<dbReference type="SUPFAM" id="SSF140931">
    <property type="entry name" value="Fic-like"/>
    <property type="match status" value="1"/>
</dbReference>
<name>A0AAW6XLF7_STRAG</name>
<dbReference type="InterPro" id="IPR036597">
    <property type="entry name" value="Fido-like_dom_sf"/>
</dbReference>
<evidence type="ECO:0000256" key="6">
    <source>
        <dbReference type="ARBA" id="ARBA00047939"/>
    </source>
</evidence>
<dbReference type="GO" id="GO:0070733">
    <property type="term" value="F:AMPylase activity"/>
    <property type="evidence" value="ECO:0007669"/>
    <property type="project" value="UniProtKB-EC"/>
</dbReference>
<dbReference type="EMBL" id="JASOIH010000001">
    <property type="protein sequence ID" value="MDK6898388.1"/>
    <property type="molecule type" value="Genomic_DNA"/>
</dbReference>
<proteinExistence type="predicted"/>
<evidence type="ECO:0000256" key="4">
    <source>
        <dbReference type="ARBA" id="ARBA00022840"/>
    </source>
</evidence>
<evidence type="ECO:0000313" key="9">
    <source>
        <dbReference type="EMBL" id="MDK6898388.1"/>
    </source>
</evidence>
<comment type="catalytic activity">
    <reaction evidence="6">
        <text>L-threonyl-[protein] + ATP = 3-O-(5'-adenylyl)-L-threonyl-[protein] + diphosphate</text>
        <dbReference type="Rhea" id="RHEA:54292"/>
        <dbReference type="Rhea" id="RHEA-COMP:11060"/>
        <dbReference type="Rhea" id="RHEA-COMP:13847"/>
        <dbReference type="ChEBI" id="CHEBI:30013"/>
        <dbReference type="ChEBI" id="CHEBI:30616"/>
        <dbReference type="ChEBI" id="CHEBI:33019"/>
        <dbReference type="ChEBI" id="CHEBI:138113"/>
        <dbReference type="EC" id="2.7.7.108"/>
    </reaction>
</comment>
<evidence type="ECO:0000259" key="8">
    <source>
        <dbReference type="PROSITE" id="PS51459"/>
    </source>
</evidence>
<dbReference type="PANTHER" id="PTHR39560:SF1">
    <property type="entry name" value="PROTEIN ADENYLYLTRANSFERASE FIC-RELATED"/>
    <property type="match status" value="1"/>
</dbReference>
<dbReference type="GO" id="GO:0051302">
    <property type="term" value="P:regulation of cell division"/>
    <property type="evidence" value="ECO:0007669"/>
    <property type="project" value="TreeGrafter"/>
</dbReference>
<evidence type="ECO:0000256" key="5">
    <source>
        <dbReference type="ARBA" id="ARBA00034531"/>
    </source>
</evidence>
<dbReference type="EC" id="2.7.7.108" evidence="5"/>
<sequence length="234" mass="27027">MQTTYNIDSPNLPYETKRDLWQTGFDLQKVDGLVPSFYVVALAEKQKCGDYSYMEVLEEITHYHETVGASTKEADLVALRIVNLLSRTGFSFSPATILSTHKELFTGVFDQLIPVGKFRKTNITKDEPVLFGATVIYSDYTMIQTTLDYDFQPEKQFSYQGLAKEEMISHIQSFIFSIWQIHPFHEGNTRTVTFFLNKYLRESSFTIDNQPFHESVLYLRDALVLDNCQNLIPK</sequence>
<evidence type="ECO:0000256" key="7">
    <source>
        <dbReference type="ARBA" id="ARBA00048696"/>
    </source>
</evidence>
<dbReference type="InterPro" id="IPR003812">
    <property type="entry name" value="Fido"/>
</dbReference>
<dbReference type="GO" id="GO:0005524">
    <property type="term" value="F:ATP binding"/>
    <property type="evidence" value="ECO:0007669"/>
    <property type="project" value="UniProtKB-KW"/>
</dbReference>
<protein>
    <recommendedName>
        <fullName evidence="5">protein adenylyltransferase</fullName>
        <ecNumber evidence="5">2.7.7.108</ecNumber>
    </recommendedName>
</protein>
<accession>A0AAW6XLF7</accession>
<dbReference type="AlphaFoldDB" id="A0AAW6XLF7"/>
<feature type="domain" description="Fido" evidence="8">
    <location>
        <begin position="92"/>
        <end position="234"/>
    </location>
</feature>
<reference evidence="9" key="1">
    <citation type="submission" date="2023-05" db="EMBL/GenBank/DDBJ databases">
        <title>Cataloging the Phylogenetic Diversity of Human Bladder Bacteria.</title>
        <authorList>
            <person name="Du J."/>
        </authorList>
    </citation>
    <scope>NUCLEOTIDE SEQUENCE</scope>
    <source>
        <strain evidence="9">UMB8703</strain>
    </source>
</reference>
<dbReference type="Gene3D" id="1.10.3290.10">
    <property type="entry name" value="Fido-like domain"/>
    <property type="match status" value="1"/>
</dbReference>
<comment type="caution">
    <text evidence="9">The sequence shown here is derived from an EMBL/GenBank/DDBJ whole genome shotgun (WGS) entry which is preliminary data.</text>
</comment>
<keyword evidence="4" id="KW-0067">ATP-binding</keyword>
<dbReference type="Pfam" id="PF02661">
    <property type="entry name" value="Fic"/>
    <property type="match status" value="1"/>
</dbReference>
<organism evidence="9 10">
    <name type="scientific">Streptococcus agalactiae</name>
    <dbReference type="NCBI Taxonomy" id="1311"/>
    <lineage>
        <taxon>Bacteria</taxon>
        <taxon>Bacillati</taxon>
        <taxon>Bacillota</taxon>
        <taxon>Bacilli</taxon>
        <taxon>Lactobacillales</taxon>
        <taxon>Streptococcaceae</taxon>
        <taxon>Streptococcus</taxon>
    </lineage>
</organism>
<evidence type="ECO:0000256" key="2">
    <source>
        <dbReference type="ARBA" id="ARBA00022695"/>
    </source>
</evidence>
<keyword evidence="1" id="KW-0808">Transferase</keyword>
<comment type="catalytic activity">
    <reaction evidence="7">
        <text>L-tyrosyl-[protein] + ATP = O-(5'-adenylyl)-L-tyrosyl-[protein] + diphosphate</text>
        <dbReference type="Rhea" id="RHEA:54288"/>
        <dbReference type="Rhea" id="RHEA-COMP:10136"/>
        <dbReference type="Rhea" id="RHEA-COMP:13846"/>
        <dbReference type="ChEBI" id="CHEBI:30616"/>
        <dbReference type="ChEBI" id="CHEBI:33019"/>
        <dbReference type="ChEBI" id="CHEBI:46858"/>
        <dbReference type="ChEBI" id="CHEBI:83624"/>
        <dbReference type="EC" id="2.7.7.108"/>
    </reaction>
</comment>
<dbReference type="Proteomes" id="UP001230629">
    <property type="component" value="Unassembled WGS sequence"/>
</dbReference>
<evidence type="ECO:0000256" key="3">
    <source>
        <dbReference type="ARBA" id="ARBA00022741"/>
    </source>
</evidence>
<gene>
    <name evidence="9" type="ORF">QP229_00010</name>
</gene>
<evidence type="ECO:0000256" key="1">
    <source>
        <dbReference type="ARBA" id="ARBA00022679"/>
    </source>
</evidence>